<reference evidence="3" key="1">
    <citation type="journal article" date="2022" name="Microb. Genom.">
        <title>A global pangenome for the wheat fungal pathogen Pyrenophora tritici-repentis and prediction of effector protein structural homology.</title>
        <authorList>
            <person name="Moolhuijzen P.M."/>
            <person name="See P.T."/>
            <person name="Shi G."/>
            <person name="Powell H.R."/>
            <person name="Cockram J."/>
            <person name="Jorgensen L.N."/>
            <person name="Benslimane H."/>
            <person name="Strelkov S.E."/>
            <person name="Turner J."/>
            <person name="Liu Z."/>
            <person name="Moffat C.S."/>
        </authorList>
    </citation>
    <scope>NUCLEOTIDE SEQUENCE [LARGE SCALE GENOMIC DNA]</scope>
</reference>
<gene>
    <name evidence="2" type="ORF">Ptr86124_007792</name>
</gene>
<feature type="compositionally biased region" description="Low complexity" evidence="1">
    <location>
        <begin position="29"/>
        <end position="40"/>
    </location>
</feature>
<dbReference type="Proteomes" id="UP000249757">
    <property type="component" value="Unassembled WGS sequence"/>
</dbReference>
<dbReference type="EMBL" id="NRDI02000010">
    <property type="protein sequence ID" value="KAI1512772.1"/>
    <property type="molecule type" value="Genomic_DNA"/>
</dbReference>
<name>A0A316ZRG6_9PLEO</name>
<evidence type="ECO:0000313" key="2">
    <source>
        <dbReference type="EMBL" id="KAI1512772.1"/>
    </source>
</evidence>
<dbReference type="AlphaFoldDB" id="A0A316ZRG6"/>
<sequence length="153" mass="17180">MSSQEIIPDDTLYQGYQNCLVVRDDTVHPASEPAEPVPASKQSSDKEKDEQPGECASRETRGIVSYINARHQPEENGTDVVDLLDELNDLMGQQKHISSKIDDVVFRLQKAFKQPTHRSLPKGGKLVRWADSASAHGTDDDMRLPRKRARRNS</sequence>
<evidence type="ECO:0000313" key="3">
    <source>
        <dbReference type="Proteomes" id="UP000249757"/>
    </source>
</evidence>
<protein>
    <submittedName>
        <fullName evidence="2">Uncharacterized protein</fullName>
    </submittedName>
</protein>
<comment type="caution">
    <text evidence="2">The sequence shown here is derived from an EMBL/GenBank/DDBJ whole genome shotgun (WGS) entry which is preliminary data.</text>
</comment>
<feature type="region of interest" description="Disordered" evidence="1">
    <location>
        <begin position="24"/>
        <end position="61"/>
    </location>
</feature>
<feature type="compositionally biased region" description="Basic and acidic residues" evidence="1">
    <location>
        <begin position="43"/>
        <end position="61"/>
    </location>
</feature>
<feature type="region of interest" description="Disordered" evidence="1">
    <location>
        <begin position="130"/>
        <end position="153"/>
    </location>
</feature>
<proteinExistence type="predicted"/>
<evidence type="ECO:0000256" key="1">
    <source>
        <dbReference type="SAM" id="MobiDB-lite"/>
    </source>
</evidence>
<organism evidence="2 3">
    <name type="scientific">Pyrenophora tritici-repentis</name>
    <dbReference type="NCBI Taxonomy" id="45151"/>
    <lineage>
        <taxon>Eukaryota</taxon>
        <taxon>Fungi</taxon>
        <taxon>Dikarya</taxon>
        <taxon>Ascomycota</taxon>
        <taxon>Pezizomycotina</taxon>
        <taxon>Dothideomycetes</taxon>
        <taxon>Pleosporomycetidae</taxon>
        <taxon>Pleosporales</taxon>
        <taxon>Pleosporineae</taxon>
        <taxon>Pleosporaceae</taxon>
        <taxon>Pyrenophora</taxon>
    </lineage>
</organism>
<accession>A0A316ZRG6</accession>
<keyword evidence="3" id="KW-1185">Reference proteome</keyword>